<feature type="coiled-coil region" evidence="1">
    <location>
        <begin position="67"/>
        <end position="107"/>
    </location>
</feature>
<evidence type="ECO:0000256" key="1">
    <source>
        <dbReference type="SAM" id="Coils"/>
    </source>
</evidence>
<organism evidence="2 3">
    <name type="scientific">Macleaya cordata</name>
    <name type="common">Five-seeded plume-poppy</name>
    <name type="synonym">Bocconia cordata</name>
    <dbReference type="NCBI Taxonomy" id="56857"/>
    <lineage>
        <taxon>Eukaryota</taxon>
        <taxon>Viridiplantae</taxon>
        <taxon>Streptophyta</taxon>
        <taxon>Embryophyta</taxon>
        <taxon>Tracheophyta</taxon>
        <taxon>Spermatophyta</taxon>
        <taxon>Magnoliopsida</taxon>
        <taxon>Ranunculales</taxon>
        <taxon>Papaveraceae</taxon>
        <taxon>Papaveroideae</taxon>
        <taxon>Macleaya</taxon>
    </lineage>
</organism>
<dbReference type="Proteomes" id="UP000195402">
    <property type="component" value="Unassembled WGS sequence"/>
</dbReference>
<gene>
    <name evidence="2" type="ORF">BVC80_543g1</name>
</gene>
<accession>A0A200QXZ0</accession>
<dbReference type="InParanoid" id="A0A200QXZ0"/>
<comment type="caution">
    <text evidence="2">The sequence shown here is derived from an EMBL/GenBank/DDBJ whole genome shotgun (WGS) entry which is preliminary data.</text>
</comment>
<reference evidence="2 3" key="1">
    <citation type="journal article" date="2017" name="Mol. Plant">
        <title>The Genome of Medicinal Plant Macleaya cordata Provides New Insights into Benzylisoquinoline Alkaloids Metabolism.</title>
        <authorList>
            <person name="Liu X."/>
            <person name="Liu Y."/>
            <person name="Huang P."/>
            <person name="Ma Y."/>
            <person name="Qing Z."/>
            <person name="Tang Q."/>
            <person name="Cao H."/>
            <person name="Cheng P."/>
            <person name="Zheng Y."/>
            <person name="Yuan Z."/>
            <person name="Zhou Y."/>
            <person name="Liu J."/>
            <person name="Tang Z."/>
            <person name="Zhuo Y."/>
            <person name="Zhang Y."/>
            <person name="Yu L."/>
            <person name="Huang J."/>
            <person name="Yang P."/>
            <person name="Peng Q."/>
            <person name="Zhang J."/>
            <person name="Jiang W."/>
            <person name="Zhang Z."/>
            <person name="Lin K."/>
            <person name="Ro D.K."/>
            <person name="Chen X."/>
            <person name="Xiong X."/>
            <person name="Shang Y."/>
            <person name="Huang S."/>
            <person name="Zeng J."/>
        </authorList>
    </citation>
    <scope>NUCLEOTIDE SEQUENCE [LARGE SCALE GENOMIC DNA]</scope>
    <source>
        <strain evidence="3">cv. BLH2017</strain>
        <tissue evidence="2">Root</tissue>
    </source>
</reference>
<protein>
    <submittedName>
        <fullName evidence="2">Uncharacterized protein</fullName>
    </submittedName>
</protein>
<name>A0A200QXZ0_MACCD</name>
<evidence type="ECO:0000313" key="3">
    <source>
        <dbReference type="Proteomes" id="UP000195402"/>
    </source>
</evidence>
<keyword evidence="3" id="KW-1185">Reference proteome</keyword>
<proteinExistence type="predicted"/>
<dbReference type="AlphaFoldDB" id="A0A200QXZ0"/>
<sequence length="222" mass="25795">MQSPFYSSIYMSDKNQIRLAEDMLQAKGFLEADLKKQEAIVKETGMQLTNEMETKKRVSDDLDLHKMRRLNDKLKSLKKDLKTCRSKSHIKGEINSTEMEIADLKRRQPRLVDHGGCLMDWAKLDLMHQECNDKCNSYLKKYNEECFKKNKLQAELKNLERLCEQKGGFDHYLLDQEMLNELLEEVIGWLMEVNTPAFTHLLESRGLSVMPMALAGGLFQAM</sequence>
<keyword evidence="1" id="KW-0175">Coiled coil</keyword>
<evidence type="ECO:0000313" key="2">
    <source>
        <dbReference type="EMBL" id="OVA15339.1"/>
    </source>
</evidence>
<dbReference type="EMBL" id="MVGT01000789">
    <property type="protein sequence ID" value="OVA15339.1"/>
    <property type="molecule type" value="Genomic_DNA"/>
</dbReference>
<dbReference type="OrthoDB" id="1627850at2759"/>